<dbReference type="OrthoDB" id="416344at2759"/>
<evidence type="ECO:0000259" key="8">
    <source>
        <dbReference type="Pfam" id="PF00326"/>
    </source>
</evidence>
<evidence type="ECO:0000313" key="9">
    <source>
        <dbReference type="EMBL" id="RKP15086.1"/>
    </source>
</evidence>
<dbReference type="Pfam" id="PF00326">
    <property type="entry name" value="Peptidase_S9"/>
    <property type="match status" value="1"/>
</dbReference>
<keyword evidence="10" id="KW-1185">Reference proteome</keyword>
<sequence length="717" mass="79835">PLEPRDMLCLPRLSGPAVSPDGTYVVYSLFQYSPEDNSSTRSLRLLRLCDRKAINLTSPSKDRKDDGPIWLDDTTIAYLSTSEGRTHIWTISVDRDIIQPSDQSSQGRTSPGLHVTSPTQLTHFPIDVANLTFHRESGYLAFSAHVFPDSTMEETAKRLSEESSRHDTALTFDALPVRHWDTFVPKTRSHLFLLPLDWGSLESGHAKIWSLAQKEGKIAKPLDLLKGTAYESPVAPFGDSADYAFSPRGTELTFVAKVPAGSEEAWQTRQHIYVVPTDASSPPKSVSPQAKGACSQPSYSPDGKYLAWLSMPRAQYEADRLQIVLLDRSSGTLSYPVPNWDRSPSSLKWSPESDALLLIVPEEGRDRLYRLFLEEEDRGEVDTPEPLTSNSMASGPYLLLAQSSMTSPTELYALGLGEGGEAEDKAEDILSRDGSSFSLIPPHRLTHESDPTLRTLSLSSPEDVWFNGAHGDPVHGWLLKPHGYRPGDGTKYPMAFIVHGGPQGAIQDSFSTRWNPAIFAAAGYAVLAINFHGSTGYGQAFTDSIQGQWGAAPFEDLMLGLDHVLSLHSSWIDPDRVAGLGASYGGYMMNWINGHTDRFSCLVNHDGMFSTTGTYYTTEELYFPEHEFGGTPWENPEIYNKWSPSNFVQNWKTPTLVIHGGKDYRLVDGEGLSTFTALQRQRIPSKLVYFPDENHWVLKPANSLRWHKEVLAWMQHW</sequence>
<dbReference type="SUPFAM" id="SSF82171">
    <property type="entry name" value="DPP6 N-terminal domain-like"/>
    <property type="match status" value="1"/>
</dbReference>
<evidence type="ECO:0000256" key="3">
    <source>
        <dbReference type="ARBA" id="ARBA00022729"/>
    </source>
</evidence>
<organism evidence="9 10">
    <name type="scientific">Piptocephalis cylindrospora</name>
    <dbReference type="NCBI Taxonomy" id="1907219"/>
    <lineage>
        <taxon>Eukaryota</taxon>
        <taxon>Fungi</taxon>
        <taxon>Fungi incertae sedis</taxon>
        <taxon>Zoopagomycota</taxon>
        <taxon>Zoopagomycotina</taxon>
        <taxon>Zoopagomycetes</taxon>
        <taxon>Zoopagales</taxon>
        <taxon>Piptocephalidaceae</taxon>
        <taxon>Piptocephalis</taxon>
    </lineage>
</organism>
<dbReference type="InterPro" id="IPR011659">
    <property type="entry name" value="WD40"/>
</dbReference>
<dbReference type="AlphaFoldDB" id="A0A4P9Y7H8"/>
<keyword evidence="3" id="KW-0732">Signal</keyword>
<gene>
    <name evidence="9" type="ORF">BJ684DRAFT_795</name>
</gene>
<dbReference type="InterPro" id="IPR001375">
    <property type="entry name" value="Peptidase_S9_cat"/>
</dbReference>
<feature type="compositionally biased region" description="Polar residues" evidence="7">
    <location>
        <begin position="278"/>
        <end position="288"/>
    </location>
</feature>
<keyword evidence="5" id="KW-0720">Serine protease</keyword>
<dbReference type="InterPro" id="IPR029058">
    <property type="entry name" value="AB_hydrolase_fold"/>
</dbReference>
<feature type="non-terminal residue" evidence="9">
    <location>
        <position position="1"/>
    </location>
</feature>
<evidence type="ECO:0000256" key="2">
    <source>
        <dbReference type="ARBA" id="ARBA00022670"/>
    </source>
</evidence>
<feature type="non-terminal residue" evidence="9">
    <location>
        <position position="717"/>
    </location>
</feature>
<dbReference type="GO" id="GO:0006508">
    <property type="term" value="P:proteolysis"/>
    <property type="evidence" value="ECO:0007669"/>
    <property type="project" value="UniProtKB-KW"/>
</dbReference>
<dbReference type="PANTHER" id="PTHR42776">
    <property type="entry name" value="SERINE PEPTIDASE S9 FAMILY MEMBER"/>
    <property type="match status" value="1"/>
</dbReference>
<name>A0A4P9Y7H8_9FUNG</name>
<evidence type="ECO:0000256" key="1">
    <source>
        <dbReference type="ARBA" id="ARBA00010040"/>
    </source>
</evidence>
<dbReference type="SUPFAM" id="SSF53474">
    <property type="entry name" value="alpha/beta-Hydrolases"/>
    <property type="match status" value="1"/>
</dbReference>
<evidence type="ECO:0000256" key="7">
    <source>
        <dbReference type="SAM" id="MobiDB-lite"/>
    </source>
</evidence>
<dbReference type="FunFam" id="3.40.50.1820:FF:000028">
    <property type="entry name" value="S9 family peptidase"/>
    <property type="match status" value="1"/>
</dbReference>
<accession>A0A4P9Y7H8</accession>
<dbReference type="Gene3D" id="2.120.10.30">
    <property type="entry name" value="TolB, C-terminal domain"/>
    <property type="match status" value="2"/>
</dbReference>
<proteinExistence type="inferred from homology"/>
<evidence type="ECO:0000313" key="10">
    <source>
        <dbReference type="Proteomes" id="UP000267251"/>
    </source>
</evidence>
<evidence type="ECO:0000256" key="6">
    <source>
        <dbReference type="ARBA" id="ARBA00032829"/>
    </source>
</evidence>
<evidence type="ECO:0000256" key="4">
    <source>
        <dbReference type="ARBA" id="ARBA00022801"/>
    </source>
</evidence>
<dbReference type="InterPro" id="IPR011042">
    <property type="entry name" value="6-blade_b-propeller_TolB-like"/>
</dbReference>
<dbReference type="Proteomes" id="UP000267251">
    <property type="component" value="Unassembled WGS sequence"/>
</dbReference>
<dbReference type="Pfam" id="PF07676">
    <property type="entry name" value="PD40"/>
    <property type="match status" value="2"/>
</dbReference>
<dbReference type="PANTHER" id="PTHR42776:SF13">
    <property type="entry name" value="DIPEPTIDYL-PEPTIDASE 5"/>
    <property type="match status" value="1"/>
</dbReference>
<keyword evidence="4 9" id="KW-0378">Hydrolase</keyword>
<feature type="domain" description="Peptidase S9 prolyl oligopeptidase catalytic" evidence="8">
    <location>
        <begin position="511"/>
        <end position="717"/>
    </location>
</feature>
<dbReference type="GO" id="GO:0004252">
    <property type="term" value="F:serine-type endopeptidase activity"/>
    <property type="evidence" value="ECO:0007669"/>
    <property type="project" value="TreeGrafter"/>
</dbReference>
<feature type="region of interest" description="Disordered" evidence="7">
    <location>
        <begin position="278"/>
        <end position="299"/>
    </location>
</feature>
<reference evidence="10" key="1">
    <citation type="journal article" date="2018" name="Nat. Microbiol.">
        <title>Leveraging single-cell genomics to expand the fungal tree of life.</title>
        <authorList>
            <person name="Ahrendt S.R."/>
            <person name="Quandt C.A."/>
            <person name="Ciobanu D."/>
            <person name="Clum A."/>
            <person name="Salamov A."/>
            <person name="Andreopoulos B."/>
            <person name="Cheng J.F."/>
            <person name="Woyke T."/>
            <person name="Pelin A."/>
            <person name="Henrissat B."/>
            <person name="Reynolds N.K."/>
            <person name="Benny G.L."/>
            <person name="Smith M.E."/>
            <person name="James T.Y."/>
            <person name="Grigoriev I.V."/>
        </authorList>
    </citation>
    <scope>NUCLEOTIDE SEQUENCE [LARGE SCALE GENOMIC DNA]</scope>
</reference>
<dbReference type="EMBL" id="KZ987759">
    <property type="protein sequence ID" value="RKP15086.1"/>
    <property type="molecule type" value="Genomic_DNA"/>
</dbReference>
<comment type="similarity">
    <text evidence="1">Belongs to the peptidase S9C family.</text>
</comment>
<evidence type="ECO:0000256" key="5">
    <source>
        <dbReference type="ARBA" id="ARBA00022825"/>
    </source>
</evidence>
<protein>
    <recommendedName>
        <fullName evidence="6">Dipeptidyl-peptidase V</fullName>
    </recommendedName>
</protein>
<keyword evidence="2" id="KW-0645">Protease</keyword>
<dbReference type="Gene3D" id="3.40.50.1820">
    <property type="entry name" value="alpha/beta hydrolase"/>
    <property type="match status" value="1"/>
</dbReference>